<dbReference type="InterPro" id="IPR022357">
    <property type="entry name" value="MIP_CS"/>
</dbReference>
<evidence type="ECO:0000313" key="8">
    <source>
        <dbReference type="Proteomes" id="UP000452235"/>
    </source>
</evidence>
<dbReference type="OrthoDB" id="3222at2759"/>
<comment type="subcellular location">
    <subcellularLocation>
        <location evidence="1">Membrane</location>
        <topology evidence="1">Multi-pass membrane protein</topology>
    </subcellularLocation>
</comment>
<dbReference type="PANTHER" id="PTHR47002">
    <property type="entry name" value="AQUAPORIN-LIKE"/>
    <property type="match status" value="1"/>
</dbReference>
<evidence type="ECO:0000256" key="4">
    <source>
        <dbReference type="ARBA" id="ARBA00022989"/>
    </source>
</evidence>
<evidence type="ECO:0000256" key="5">
    <source>
        <dbReference type="ARBA" id="ARBA00023136"/>
    </source>
</evidence>
<dbReference type="Gene3D" id="1.20.1080.10">
    <property type="entry name" value="Glycerol uptake facilitator protein"/>
    <property type="match status" value="1"/>
</dbReference>
<dbReference type="InterPro" id="IPR000425">
    <property type="entry name" value="MIP"/>
</dbReference>
<proteinExistence type="inferred from homology"/>
<dbReference type="Proteomes" id="UP000452235">
    <property type="component" value="Unassembled WGS sequence"/>
</dbReference>
<evidence type="ECO:0000313" key="7">
    <source>
        <dbReference type="EMBL" id="GFF15858.1"/>
    </source>
</evidence>
<protein>
    <submittedName>
        <fullName evidence="7">MIP transporter</fullName>
    </submittedName>
</protein>
<comment type="similarity">
    <text evidence="6">Belongs to the MIP/aquaporin (TC 1.A.8) family.</text>
</comment>
<gene>
    <name evidence="7" type="ORF">ATEIFO6365_0005004800</name>
</gene>
<reference evidence="7 8" key="1">
    <citation type="submission" date="2020-01" db="EMBL/GenBank/DDBJ databases">
        <title>Aspergillus terreus IFO 6365 whole genome shotgun sequence.</title>
        <authorList>
            <person name="Kanamasa S."/>
            <person name="Takahashi H."/>
        </authorList>
    </citation>
    <scope>NUCLEOTIDE SEQUENCE [LARGE SCALE GENOMIC DNA]</scope>
    <source>
        <strain evidence="7 8">IFO 6365</strain>
    </source>
</reference>
<dbReference type="InterPro" id="IPR023271">
    <property type="entry name" value="Aquaporin-like"/>
</dbReference>
<evidence type="ECO:0000256" key="6">
    <source>
        <dbReference type="RuleBase" id="RU000477"/>
    </source>
</evidence>
<keyword evidence="2 6" id="KW-0813">Transport</keyword>
<name>A0A5M3Z469_ASPTE</name>
<dbReference type="EMBL" id="BLJY01000005">
    <property type="protein sequence ID" value="GFF15858.1"/>
    <property type="molecule type" value="Genomic_DNA"/>
</dbReference>
<dbReference type="GO" id="GO:0016020">
    <property type="term" value="C:membrane"/>
    <property type="evidence" value="ECO:0007669"/>
    <property type="project" value="UniProtKB-SubCell"/>
</dbReference>
<evidence type="ECO:0000256" key="1">
    <source>
        <dbReference type="ARBA" id="ARBA00004141"/>
    </source>
</evidence>
<evidence type="ECO:0000256" key="3">
    <source>
        <dbReference type="ARBA" id="ARBA00022692"/>
    </source>
</evidence>
<accession>A0A5M3Z469</accession>
<dbReference type="Pfam" id="PF00230">
    <property type="entry name" value="MIP"/>
    <property type="match status" value="1"/>
</dbReference>
<dbReference type="AlphaFoldDB" id="A0A5M3Z469"/>
<sequence length="318" mass="34496">MTAPMQYRDDVDLSTNVRQLSCKPQIQPFAGRIGGNQGLVLDRHDPTNADYLKKVPDAAPLMTFREAWNLQGFADPNLYRFSVVECVGTMMLSFITAWASATPASAPEVTPGSTGVFGTPEFLGPLFGGICNWLFLTLFIFTFSSVSGSHLNPTITLATFFARLISLPRTVLYLGSQILGGALAGWMLNSAWGSDEYLVGGCTIDTNLVPVREAFVLEFICCLTLIFLSFGVGLDPRQVQVYGAALSPWLVGMVLGVVSWGSAYTRKGYAGASLNPARCFGVYVGSEFPGYHWIHWVGPLAAAIGHGIVYYIVPPWRA</sequence>
<dbReference type="PANTHER" id="PTHR47002:SF2">
    <property type="entry name" value="AQUAPORIN AQPAE.A-LIKE"/>
    <property type="match status" value="1"/>
</dbReference>
<keyword evidence="4" id="KW-1133">Transmembrane helix</keyword>
<comment type="caution">
    <text evidence="7">The sequence shown here is derived from an EMBL/GenBank/DDBJ whole genome shotgun (WGS) entry which is preliminary data.</text>
</comment>
<dbReference type="VEuPathDB" id="FungiDB:ATEG_04995"/>
<evidence type="ECO:0000256" key="2">
    <source>
        <dbReference type="ARBA" id="ARBA00022448"/>
    </source>
</evidence>
<dbReference type="GO" id="GO:0015267">
    <property type="term" value="F:channel activity"/>
    <property type="evidence" value="ECO:0007669"/>
    <property type="project" value="InterPro"/>
</dbReference>
<organism evidence="7 8">
    <name type="scientific">Aspergillus terreus</name>
    <dbReference type="NCBI Taxonomy" id="33178"/>
    <lineage>
        <taxon>Eukaryota</taxon>
        <taxon>Fungi</taxon>
        <taxon>Dikarya</taxon>
        <taxon>Ascomycota</taxon>
        <taxon>Pezizomycotina</taxon>
        <taxon>Eurotiomycetes</taxon>
        <taxon>Eurotiomycetidae</taxon>
        <taxon>Eurotiales</taxon>
        <taxon>Aspergillaceae</taxon>
        <taxon>Aspergillus</taxon>
        <taxon>Aspergillus subgen. Circumdati</taxon>
    </lineage>
</organism>
<keyword evidence="8" id="KW-1185">Reference proteome</keyword>
<dbReference type="PROSITE" id="PS00221">
    <property type="entry name" value="MIP"/>
    <property type="match status" value="1"/>
</dbReference>
<keyword evidence="3 6" id="KW-0812">Transmembrane</keyword>
<keyword evidence="5" id="KW-0472">Membrane</keyword>
<dbReference type="SUPFAM" id="SSF81338">
    <property type="entry name" value="Aquaporin-like"/>
    <property type="match status" value="1"/>
</dbReference>
<dbReference type="PRINTS" id="PR00783">
    <property type="entry name" value="MINTRINSICP"/>
</dbReference>